<dbReference type="Proteomes" id="UP001177670">
    <property type="component" value="Unassembled WGS sequence"/>
</dbReference>
<gene>
    <name evidence="2" type="ORF">K0M31_018145</name>
</gene>
<keyword evidence="3" id="KW-1185">Reference proteome</keyword>
<comment type="caution">
    <text evidence="2">The sequence shown here is derived from an EMBL/GenBank/DDBJ whole genome shotgun (WGS) entry which is preliminary data.</text>
</comment>
<dbReference type="AlphaFoldDB" id="A0AA40KE55"/>
<sequence>MTKSNKLKRKLVMTRKKLRNKSEEYESISKCFDQLKQEMEATETNLNDLISENLSLKRKIDETRDWLEHTVGKQHHTGHFRDACKSRELSNLKKKVEEDSATIAQLRNKLVRLESTNANKGFLLNSYKAQLTDLSKEKNQLLSKVNSLENEISNTRNSNSQLRAKILVLNNEKDRLLLDNEKSKTDVKEKMEMQYAKKCEKTVQLEIETIKNKYEETIKFMETKLLTAKTQNAEYLNAIKEFLKKLYEQRNDREAQKSNESEEGEKETHETICNILNMTPDELSGFINGKTKNSINPWIVELNRIISTNQFSKDLSKFLLRKMTKKTKM</sequence>
<evidence type="ECO:0000256" key="1">
    <source>
        <dbReference type="SAM" id="Coils"/>
    </source>
</evidence>
<proteinExistence type="predicted"/>
<evidence type="ECO:0000313" key="3">
    <source>
        <dbReference type="Proteomes" id="UP001177670"/>
    </source>
</evidence>
<protein>
    <submittedName>
        <fullName evidence="2">Uncharacterized protein</fullName>
    </submittedName>
</protein>
<dbReference type="EMBL" id="JAHYIQ010000063">
    <property type="protein sequence ID" value="KAK1116756.1"/>
    <property type="molecule type" value="Genomic_DNA"/>
</dbReference>
<feature type="coiled-coil region" evidence="1">
    <location>
        <begin position="89"/>
        <end position="179"/>
    </location>
</feature>
<feature type="coiled-coil region" evidence="1">
    <location>
        <begin position="4"/>
        <end position="59"/>
    </location>
</feature>
<evidence type="ECO:0000313" key="2">
    <source>
        <dbReference type="EMBL" id="KAK1116756.1"/>
    </source>
</evidence>
<name>A0AA40KE55_9HYME</name>
<reference evidence="2" key="1">
    <citation type="submission" date="2021-10" db="EMBL/GenBank/DDBJ databases">
        <title>Melipona bicolor Genome sequencing and assembly.</title>
        <authorList>
            <person name="Araujo N.S."/>
            <person name="Arias M.C."/>
        </authorList>
    </citation>
    <scope>NUCLEOTIDE SEQUENCE</scope>
    <source>
        <strain evidence="2">USP_2M_L1-L4_2017</strain>
        <tissue evidence="2">Whole body</tissue>
    </source>
</reference>
<organism evidence="2 3">
    <name type="scientific">Melipona bicolor</name>
    <dbReference type="NCBI Taxonomy" id="60889"/>
    <lineage>
        <taxon>Eukaryota</taxon>
        <taxon>Metazoa</taxon>
        <taxon>Ecdysozoa</taxon>
        <taxon>Arthropoda</taxon>
        <taxon>Hexapoda</taxon>
        <taxon>Insecta</taxon>
        <taxon>Pterygota</taxon>
        <taxon>Neoptera</taxon>
        <taxon>Endopterygota</taxon>
        <taxon>Hymenoptera</taxon>
        <taxon>Apocrita</taxon>
        <taxon>Aculeata</taxon>
        <taxon>Apoidea</taxon>
        <taxon>Anthophila</taxon>
        <taxon>Apidae</taxon>
        <taxon>Melipona</taxon>
    </lineage>
</organism>
<keyword evidence="1" id="KW-0175">Coiled coil</keyword>
<accession>A0AA40KE55</accession>
<feature type="coiled-coil region" evidence="1">
    <location>
        <begin position="211"/>
        <end position="263"/>
    </location>
</feature>